<dbReference type="Proteomes" id="UP000053237">
    <property type="component" value="Unassembled WGS sequence"/>
</dbReference>
<dbReference type="InParanoid" id="A0A024G1X5"/>
<comment type="caution">
    <text evidence="1">The sequence shown here is derived from an EMBL/GenBank/DDBJ whole genome shotgun (WGS) entry which is preliminary data.</text>
</comment>
<gene>
    <name evidence="1" type="ORF">BN9_010920</name>
</gene>
<reference evidence="1 2" key="1">
    <citation type="submission" date="2012-05" db="EMBL/GenBank/DDBJ databases">
        <title>Recombination and specialization in a pathogen metapopulation.</title>
        <authorList>
            <person name="Gardiner A."/>
            <person name="Kemen E."/>
            <person name="Schultz-Larsen T."/>
            <person name="MacLean D."/>
            <person name="Van Oosterhout C."/>
            <person name="Jones J.D.G."/>
        </authorList>
    </citation>
    <scope>NUCLEOTIDE SEQUENCE [LARGE SCALE GENOMIC DNA]</scope>
    <source>
        <strain evidence="1 2">Ac Nc2</strain>
    </source>
</reference>
<sequence length="138" mass="16129">MTVHAFNTKKRLISFKPLLGAYSVSAVSTSCCFLWSVETDYSLFECSMVAANDGRRLQSVAATPNRSNRSQHKKLKQYSKTLKWYHHIGRVPFYRYTFQACYLIRNRIGMCLTFHSFQLVDLRRYSQYFDPHIPASLL</sequence>
<keyword evidence="2" id="KW-1185">Reference proteome</keyword>
<dbReference type="AlphaFoldDB" id="A0A024G1X5"/>
<evidence type="ECO:0000313" key="1">
    <source>
        <dbReference type="EMBL" id="CCI40308.1"/>
    </source>
</evidence>
<evidence type="ECO:0000313" key="2">
    <source>
        <dbReference type="Proteomes" id="UP000053237"/>
    </source>
</evidence>
<name>A0A024G1X5_9STRA</name>
<proteinExistence type="predicted"/>
<protein>
    <submittedName>
        <fullName evidence="1">Uncharacterized protein</fullName>
    </submittedName>
</protein>
<organism evidence="1 2">
    <name type="scientific">Albugo candida</name>
    <dbReference type="NCBI Taxonomy" id="65357"/>
    <lineage>
        <taxon>Eukaryota</taxon>
        <taxon>Sar</taxon>
        <taxon>Stramenopiles</taxon>
        <taxon>Oomycota</taxon>
        <taxon>Peronosporomycetes</taxon>
        <taxon>Albuginales</taxon>
        <taxon>Albuginaceae</taxon>
        <taxon>Albugo</taxon>
    </lineage>
</organism>
<dbReference type="EMBL" id="CAIX01000007">
    <property type="protein sequence ID" value="CCI40308.1"/>
    <property type="molecule type" value="Genomic_DNA"/>
</dbReference>
<accession>A0A024G1X5</accession>